<keyword evidence="2" id="KW-1185">Reference proteome</keyword>
<evidence type="ECO:0000313" key="1">
    <source>
        <dbReference type="EMBL" id="CAA7388972.1"/>
    </source>
</evidence>
<sequence>MRLSAWRAWKSHSSPSHSWTPPYLTSPLMGIARY</sequence>
<dbReference type="AlphaFoldDB" id="A0A7I8JYC7"/>
<reference evidence="1" key="1">
    <citation type="submission" date="2020-02" db="EMBL/GenBank/DDBJ databases">
        <authorList>
            <person name="Scholz U."/>
            <person name="Mascher M."/>
            <person name="Fiebig A."/>
        </authorList>
    </citation>
    <scope>NUCLEOTIDE SEQUENCE</scope>
</reference>
<gene>
    <name evidence="1" type="ORF">SI8410_01001101</name>
</gene>
<proteinExistence type="predicted"/>
<name>A0A7I8JYC7_SPIIN</name>
<protein>
    <submittedName>
        <fullName evidence="1">Uncharacterized protein</fullName>
    </submittedName>
</protein>
<organism evidence="1 2">
    <name type="scientific">Spirodela intermedia</name>
    <name type="common">Intermediate duckweed</name>
    <dbReference type="NCBI Taxonomy" id="51605"/>
    <lineage>
        <taxon>Eukaryota</taxon>
        <taxon>Viridiplantae</taxon>
        <taxon>Streptophyta</taxon>
        <taxon>Embryophyta</taxon>
        <taxon>Tracheophyta</taxon>
        <taxon>Spermatophyta</taxon>
        <taxon>Magnoliopsida</taxon>
        <taxon>Liliopsida</taxon>
        <taxon>Araceae</taxon>
        <taxon>Lemnoideae</taxon>
        <taxon>Spirodela</taxon>
    </lineage>
</organism>
<dbReference type="Proteomes" id="UP000663760">
    <property type="component" value="Chromosome 1"/>
</dbReference>
<dbReference type="EMBL" id="LR746264">
    <property type="protein sequence ID" value="CAA7388972.1"/>
    <property type="molecule type" value="Genomic_DNA"/>
</dbReference>
<accession>A0A7I8JYC7</accession>
<evidence type="ECO:0000313" key="2">
    <source>
        <dbReference type="Proteomes" id="UP000663760"/>
    </source>
</evidence>